<dbReference type="SUPFAM" id="SSF51120">
    <property type="entry name" value="beta-Roll"/>
    <property type="match status" value="1"/>
</dbReference>
<accession>A0A348G2G2</accession>
<evidence type="ECO:0000313" key="2">
    <source>
        <dbReference type="Proteomes" id="UP000266934"/>
    </source>
</evidence>
<organism evidence="1 2">
    <name type="scientific">Blastochloris tepida</name>
    <dbReference type="NCBI Taxonomy" id="2233851"/>
    <lineage>
        <taxon>Bacteria</taxon>
        <taxon>Pseudomonadati</taxon>
        <taxon>Pseudomonadota</taxon>
        <taxon>Alphaproteobacteria</taxon>
        <taxon>Hyphomicrobiales</taxon>
        <taxon>Blastochloridaceae</taxon>
        <taxon>Blastochloris</taxon>
    </lineage>
</organism>
<sequence>MASFSSKTSFNGEVFRIAGTADGSVSMSSKYGKDGLTFEINSRKAIDADITGNLDAKVIGSNSADTFDFSCATGNYIVCTRGGNDRIIDGTGNNTFDGGAGQDTFVFNVVEGPDSPDEIDTIVNFSLAEDEIVTGGQTYTVADGATDEAIITFDDGDQVVVRGAGVTADSIVGAIA</sequence>
<dbReference type="EMBL" id="AP018907">
    <property type="protein sequence ID" value="BBF93745.1"/>
    <property type="molecule type" value="Genomic_DNA"/>
</dbReference>
<dbReference type="AlphaFoldDB" id="A0A348G2G2"/>
<evidence type="ECO:0000313" key="1">
    <source>
        <dbReference type="EMBL" id="BBF93745.1"/>
    </source>
</evidence>
<dbReference type="InterPro" id="IPR001343">
    <property type="entry name" value="Hemolysn_Ca-bd"/>
</dbReference>
<dbReference type="RefSeq" id="WP_126400918.1">
    <property type="nucleotide sequence ID" value="NZ_AP018907.1"/>
</dbReference>
<protein>
    <submittedName>
        <fullName evidence="1">Uncharacterized protein</fullName>
    </submittedName>
</protein>
<keyword evidence="2" id="KW-1185">Reference proteome</keyword>
<dbReference type="OrthoDB" id="9342475at2"/>
<proteinExistence type="predicted"/>
<gene>
    <name evidence="1" type="ORF">BLTE_24300</name>
</gene>
<dbReference type="Gene3D" id="2.150.10.10">
    <property type="entry name" value="Serralysin-like metalloprotease, C-terminal"/>
    <property type="match status" value="1"/>
</dbReference>
<dbReference type="GO" id="GO:0005509">
    <property type="term" value="F:calcium ion binding"/>
    <property type="evidence" value="ECO:0007669"/>
    <property type="project" value="InterPro"/>
</dbReference>
<dbReference type="KEGG" id="blag:BLTE_24300"/>
<dbReference type="Proteomes" id="UP000266934">
    <property type="component" value="Chromosome"/>
</dbReference>
<reference evidence="1 2" key="1">
    <citation type="submission" date="2018-08" db="EMBL/GenBank/DDBJ databases">
        <title>Complete genome sequencing of Blastochloris tepida GI.</title>
        <authorList>
            <person name="Tsukatani Y."/>
            <person name="Mori H."/>
        </authorList>
    </citation>
    <scope>NUCLEOTIDE SEQUENCE [LARGE SCALE GENOMIC DNA]</scope>
    <source>
        <strain evidence="1 2">GI</strain>
    </source>
</reference>
<name>A0A348G2G2_9HYPH</name>
<dbReference type="Pfam" id="PF00353">
    <property type="entry name" value="HemolysinCabind"/>
    <property type="match status" value="1"/>
</dbReference>
<dbReference type="InterPro" id="IPR011049">
    <property type="entry name" value="Serralysin-like_metalloprot_C"/>
</dbReference>